<proteinExistence type="predicted"/>
<dbReference type="AlphaFoldDB" id="A0AAV2HWL0"/>
<evidence type="ECO:0000313" key="1">
    <source>
        <dbReference type="EMBL" id="CAL1538171.1"/>
    </source>
</evidence>
<keyword evidence="2" id="KW-1185">Reference proteome</keyword>
<protein>
    <submittedName>
        <fullName evidence="1">Uncharacterized protein</fullName>
    </submittedName>
</protein>
<dbReference type="EMBL" id="CAXITT010000288">
    <property type="protein sequence ID" value="CAL1538171.1"/>
    <property type="molecule type" value="Genomic_DNA"/>
</dbReference>
<gene>
    <name evidence="1" type="ORF">GSLYS_00011992001</name>
</gene>
<name>A0AAV2HWL0_LYMST</name>
<accession>A0AAV2HWL0</accession>
<sequence length="361" mass="41347">QDKDVSELRRHTFGNSIDRITIKKLLTRVFKPCRCAEIYSKANICQRNKKMENEKLCTVVCGGHERAMSIEETVQWLDIREEGVSTLLCYLELHPDVWVENMNHVYVNCSIKCYGGARQLQALAKKCPPVAIAIAKQKLDGALFSEATELAFSVIDVCDSMGWDSGTVKRELKSLEWESGPNGYHKSGVLVELSDLGFHFRSRGDLTAQEMDDVLDFLATRAQSQERIELKQLDMLADALKSISHKNYWMCSQEADVDRSDRLKKKLEEYFDREDRGCDESEQPDSSELNQLLGDLRSFISTYGQEHRLTGRAIARIFHGIASPCFPAETWGRVRRFWRSNLNVDFNFVIKEATRLLVAYK</sequence>
<comment type="caution">
    <text evidence="1">The sequence shown here is derived from an EMBL/GenBank/DDBJ whole genome shotgun (WGS) entry which is preliminary data.</text>
</comment>
<reference evidence="1 2" key="1">
    <citation type="submission" date="2024-04" db="EMBL/GenBank/DDBJ databases">
        <authorList>
            <consortium name="Genoscope - CEA"/>
            <person name="William W."/>
        </authorList>
    </citation>
    <scope>NUCLEOTIDE SEQUENCE [LARGE SCALE GENOMIC DNA]</scope>
</reference>
<evidence type="ECO:0000313" key="2">
    <source>
        <dbReference type="Proteomes" id="UP001497497"/>
    </source>
</evidence>
<organism evidence="1 2">
    <name type="scientific">Lymnaea stagnalis</name>
    <name type="common">Great pond snail</name>
    <name type="synonym">Helix stagnalis</name>
    <dbReference type="NCBI Taxonomy" id="6523"/>
    <lineage>
        <taxon>Eukaryota</taxon>
        <taxon>Metazoa</taxon>
        <taxon>Spiralia</taxon>
        <taxon>Lophotrochozoa</taxon>
        <taxon>Mollusca</taxon>
        <taxon>Gastropoda</taxon>
        <taxon>Heterobranchia</taxon>
        <taxon>Euthyneura</taxon>
        <taxon>Panpulmonata</taxon>
        <taxon>Hygrophila</taxon>
        <taxon>Lymnaeoidea</taxon>
        <taxon>Lymnaeidae</taxon>
        <taxon>Lymnaea</taxon>
    </lineage>
</organism>
<dbReference type="Proteomes" id="UP001497497">
    <property type="component" value="Unassembled WGS sequence"/>
</dbReference>
<feature type="non-terminal residue" evidence="1">
    <location>
        <position position="1"/>
    </location>
</feature>